<evidence type="ECO:0000313" key="2">
    <source>
        <dbReference type="EMBL" id="MFC5286206.1"/>
    </source>
</evidence>
<feature type="transmembrane region" description="Helical" evidence="1">
    <location>
        <begin position="117"/>
        <end position="138"/>
    </location>
</feature>
<organism evidence="2 3">
    <name type="scientific">Actinokineospora guangxiensis</name>
    <dbReference type="NCBI Taxonomy" id="1490288"/>
    <lineage>
        <taxon>Bacteria</taxon>
        <taxon>Bacillati</taxon>
        <taxon>Actinomycetota</taxon>
        <taxon>Actinomycetes</taxon>
        <taxon>Pseudonocardiales</taxon>
        <taxon>Pseudonocardiaceae</taxon>
        <taxon>Actinokineospora</taxon>
    </lineage>
</organism>
<dbReference type="RefSeq" id="WP_378243937.1">
    <property type="nucleotide sequence ID" value="NZ_JBHSKF010000002.1"/>
</dbReference>
<feature type="transmembrane region" description="Helical" evidence="1">
    <location>
        <begin position="69"/>
        <end position="91"/>
    </location>
</feature>
<feature type="transmembrane region" description="Helical" evidence="1">
    <location>
        <begin position="158"/>
        <end position="175"/>
    </location>
</feature>
<dbReference type="Gene3D" id="1.20.1300.10">
    <property type="entry name" value="Fumarate reductase/succinate dehydrogenase, transmembrane subunit"/>
    <property type="match status" value="1"/>
</dbReference>
<dbReference type="EMBL" id="JBHSKF010000002">
    <property type="protein sequence ID" value="MFC5286206.1"/>
    <property type="molecule type" value="Genomic_DNA"/>
</dbReference>
<comment type="caution">
    <text evidence="2">The sequence shown here is derived from an EMBL/GenBank/DDBJ whole genome shotgun (WGS) entry which is preliminary data.</text>
</comment>
<gene>
    <name evidence="2" type="ORF">ACFPM7_04025</name>
</gene>
<dbReference type="CDD" id="cd03498">
    <property type="entry name" value="SQR_TypeB_2_TM"/>
    <property type="match status" value="1"/>
</dbReference>
<accession>A0ABW0EJW4</accession>
<evidence type="ECO:0000256" key="1">
    <source>
        <dbReference type="SAM" id="Phobius"/>
    </source>
</evidence>
<keyword evidence="1" id="KW-0812">Transmembrane</keyword>
<keyword evidence="1" id="KW-1133">Transmembrane helix</keyword>
<dbReference type="Proteomes" id="UP001596157">
    <property type="component" value="Unassembled WGS sequence"/>
</dbReference>
<dbReference type="NCBIfam" id="TIGR02046">
    <property type="entry name" value="sdhC_b558_fam"/>
    <property type="match status" value="1"/>
</dbReference>
<dbReference type="InterPro" id="IPR011138">
    <property type="entry name" value="Cytochrome_b-558"/>
</dbReference>
<protein>
    <submittedName>
        <fullName evidence="2">Succinate dehydrogenase cytochrome b subunit</fullName>
    </submittedName>
</protein>
<feature type="transmembrane region" description="Helical" evidence="1">
    <location>
        <begin position="195"/>
        <end position="219"/>
    </location>
</feature>
<keyword evidence="3" id="KW-1185">Reference proteome</keyword>
<evidence type="ECO:0000313" key="3">
    <source>
        <dbReference type="Proteomes" id="UP001596157"/>
    </source>
</evidence>
<sequence length="220" mass="23525">MPTETLVRQRVRTSAGRKAVMAVTGLVLLAYVVAHMLGNLKAFAGAESFDGYGRFLREFLAPVLGHGGFLWLARIVLLAAVVAHIAAAVSLTRQARRARPVAYAVRPKSYAARTMRWGGVIIALFVVYHLLDLTFGVLNPHGVPGEIHANAVAGFTRWPVTAFYALAVIALGLHIRHGMWSALRSLGLRVSAQPLALAVAVAVTVGFLSVPFAVLVGVIE</sequence>
<keyword evidence="1" id="KW-0472">Membrane</keyword>
<feature type="transmembrane region" description="Helical" evidence="1">
    <location>
        <begin position="20"/>
        <end position="38"/>
    </location>
</feature>
<reference evidence="3" key="1">
    <citation type="journal article" date="2019" name="Int. J. Syst. Evol. Microbiol.">
        <title>The Global Catalogue of Microorganisms (GCM) 10K type strain sequencing project: providing services to taxonomists for standard genome sequencing and annotation.</title>
        <authorList>
            <consortium name="The Broad Institute Genomics Platform"/>
            <consortium name="The Broad Institute Genome Sequencing Center for Infectious Disease"/>
            <person name="Wu L."/>
            <person name="Ma J."/>
        </authorList>
    </citation>
    <scope>NUCLEOTIDE SEQUENCE [LARGE SCALE GENOMIC DNA]</scope>
    <source>
        <strain evidence="3">CCUG 59778</strain>
    </source>
</reference>
<dbReference type="InterPro" id="IPR034804">
    <property type="entry name" value="SQR/QFR_C/D"/>
</dbReference>
<dbReference type="SUPFAM" id="SSF81343">
    <property type="entry name" value="Fumarate reductase respiratory complex transmembrane subunits"/>
    <property type="match status" value="1"/>
</dbReference>
<proteinExistence type="predicted"/>
<name>A0ABW0EJW4_9PSEU</name>